<evidence type="ECO:0000256" key="2">
    <source>
        <dbReference type="ARBA" id="ARBA00004993"/>
    </source>
</evidence>
<keyword evidence="13" id="KW-0479">Metal-binding</keyword>
<feature type="binding site" evidence="12">
    <location>
        <position position="178"/>
    </location>
    <ligand>
        <name>CoA</name>
        <dbReference type="ChEBI" id="CHEBI:57287"/>
    </ligand>
</feature>
<dbReference type="HOGENOM" id="CLU_075076_2_2_6"/>
<feature type="binding site" evidence="13">
    <location>
        <position position="131"/>
    </location>
    <ligand>
        <name>Mg(2+)</name>
        <dbReference type="ChEBI" id="CHEBI:18420"/>
    </ligand>
</feature>
<feature type="binding site" evidence="12">
    <location>
        <position position="69"/>
    </location>
    <ligand>
        <name>CoA</name>
        <dbReference type="ChEBI" id="CHEBI:57287"/>
    </ligand>
</feature>
<evidence type="ECO:0000256" key="7">
    <source>
        <dbReference type="ARBA" id="ARBA00023191"/>
    </source>
</evidence>
<evidence type="ECO:0000313" key="16">
    <source>
        <dbReference type="EMBL" id="AJQ93268.1"/>
    </source>
</evidence>
<dbReference type="UniPathway" id="UPA00017"/>
<dbReference type="Proteomes" id="UP000032266">
    <property type="component" value="Chromosome"/>
</dbReference>
<keyword evidence="6 16" id="KW-0808">Transferase</keyword>
<comment type="pathway">
    <text evidence="2">Siderophore biosynthesis; enterobactin biosynthesis.</text>
</comment>
<dbReference type="InterPro" id="IPR008278">
    <property type="entry name" value="4-PPantetheinyl_Trfase_dom"/>
</dbReference>
<evidence type="ECO:0000256" key="4">
    <source>
        <dbReference type="ARBA" id="ARBA00011503"/>
    </source>
</evidence>
<dbReference type="GO" id="GO:0008897">
    <property type="term" value="F:holo-[acyl-carrier-protein] synthase activity"/>
    <property type="evidence" value="ECO:0007669"/>
    <property type="project" value="InterPro"/>
</dbReference>
<dbReference type="PRINTS" id="PR01399">
    <property type="entry name" value="ENTSNTHTASED"/>
</dbReference>
<evidence type="ECO:0000256" key="1">
    <source>
        <dbReference type="ARBA" id="ARBA00003937"/>
    </source>
</evidence>
<evidence type="ECO:0000256" key="11">
    <source>
        <dbReference type="ARBA" id="ARBA00049191"/>
    </source>
</evidence>
<comment type="similarity">
    <text evidence="3">Belongs to the P-Pant transferase superfamily. EntD family.</text>
</comment>
<evidence type="ECO:0000256" key="6">
    <source>
        <dbReference type="ARBA" id="ARBA00022679"/>
    </source>
</evidence>
<evidence type="ECO:0000256" key="10">
    <source>
        <dbReference type="ARBA" id="ARBA00049176"/>
    </source>
</evidence>
<dbReference type="Gene3D" id="3.90.470.20">
    <property type="entry name" value="4'-phosphopantetheinyl transferase domain"/>
    <property type="match status" value="1"/>
</dbReference>
<feature type="binding site" evidence="12">
    <location>
        <position position="129"/>
    </location>
    <ligand>
        <name>CoA</name>
        <dbReference type="ChEBI" id="CHEBI:57287"/>
    </ligand>
</feature>
<name>A0A0C5VIV1_9GAMM</name>
<comment type="function">
    <text evidence="1">Involved in the biosynthesis of the siderophore enterobactin (enterochelin), which is a macrocyclic trimeric lactone of N-(2,3-dihydroxybenzoyl)-serine. The serine trilactone serves as a scaffolding for the three catechol functionalities that provide hexadentate coordination for the tightly ligated iron(2+) atoms. Plays an essential role in the assembly of the enterobactin by catalyzing the transfer of the 4'-phosphopantetheine (Ppant) moiety from coenzyme A to the apo-domains of both EntB (ArCP domain) and EntF (PCP domain) to yield their holo-forms which make them competent for the activation of 2,3-dihydroxybenzoate (DHB) and L-serine, respectively.</text>
</comment>
<dbReference type="EMBL" id="CP007142">
    <property type="protein sequence ID" value="AJQ93268.1"/>
    <property type="molecule type" value="Genomic_DNA"/>
</dbReference>
<dbReference type="Pfam" id="PF01648">
    <property type="entry name" value="ACPS"/>
    <property type="match status" value="1"/>
</dbReference>
<feature type="binding site" evidence="12">
    <location>
        <position position="174"/>
    </location>
    <ligand>
        <name>CoA</name>
        <dbReference type="ChEBI" id="CHEBI:57287"/>
    </ligand>
</feature>
<evidence type="ECO:0000313" key="17">
    <source>
        <dbReference type="Proteomes" id="UP000032266"/>
    </source>
</evidence>
<comment type="subunit">
    <text evidence="4">EntB, EntD, EntE, and EntF form a multienzyme complex called enterobactin synthase.</text>
</comment>
<feature type="binding site" evidence="12">
    <location>
        <position position="61"/>
    </location>
    <ligand>
        <name>CoA</name>
        <dbReference type="ChEBI" id="CHEBI:57287"/>
    </ligand>
</feature>
<feature type="binding site" evidence="13">
    <location>
        <position position="129"/>
    </location>
    <ligand>
        <name>Mg(2+)</name>
        <dbReference type="ChEBI" id="CHEBI:18420"/>
    </ligand>
</feature>
<sequence length="240" mass="26421">MTHSFLQLQALGDLPFPNTDEKLAGLAFQACRFSVADYDDHAPQSCSISIPPGFERFVGKRKAEFVAGRVCAQQALERLGVHDAQIAIGENRAPVWPAGILGSISHSHEYACCVAARASANGLNGIGIDAEQIMIAERADKLYGHIVSESEKHYLQTLNCSWPTALTLVFSAKESLFKTLYPAVLQYFDFLHAEVIAIDLSQQRLSLRLLKDLTAEVRQGNIYDGLFAIEADSVQTLVYY</sequence>
<accession>A0A0C5VIV1</accession>
<feature type="domain" description="4'-phosphopantetheinyl transferase" evidence="14">
    <location>
        <begin position="125"/>
        <end position="207"/>
    </location>
</feature>
<reference evidence="16 17" key="1">
    <citation type="submission" date="2014-01" db="EMBL/GenBank/DDBJ databases">
        <title>Full genme sequencing of cellulolytic bacterium Gynuella sunshinyii YC6258T gen. nov., sp. nov.</title>
        <authorList>
            <person name="Khan H."/>
            <person name="Chung E.J."/>
            <person name="Chung Y.R."/>
        </authorList>
    </citation>
    <scope>NUCLEOTIDE SEQUENCE [LARGE SCALE GENOMIC DNA]</scope>
    <source>
        <strain evidence="16 17">YC6258</strain>
    </source>
</reference>
<dbReference type="InterPro" id="IPR041354">
    <property type="entry name" value="4PPT_N"/>
</dbReference>
<evidence type="ECO:0000259" key="14">
    <source>
        <dbReference type="Pfam" id="PF01648"/>
    </source>
</evidence>
<feature type="binding site" evidence="13">
    <location>
        <position position="130"/>
    </location>
    <ligand>
        <name>Mg(2+)</name>
        <dbReference type="ChEBI" id="CHEBI:18420"/>
    </ligand>
</feature>
<keyword evidence="13" id="KW-0460">Magnesium</keyword>
<keyword evidence="17" id="KW-1185">Reference proteome</keyword>
<dbReference type="SUPFAM" id="SSF56214">
    <property type="entry name" value="4'-phosphopantetheinyl transferase"/>
    <property type="match status" value="1"/>
</dbReference>
<comment type="catalytic activity">
    <reaction evidence="10">
        <text>apo-[aryl-carrier protein] + CoA = holo-[aryl-carrier protein] + adenosine 3',5'-bisphosphate + H(+)</text>
        <dbReference type="Rhea" id="RHEA:48404"/>
        <dbReference type="Rhea" id="RHEA-COMP:15903"/>
        <dbReference type="Rhea" id="RHEA-COMP:17557"/>
        <dbReference type="ChEBI" id="CHEBI:15378"/>
        <dbReference type="ChEBI" id="CHEBI:29999"/>
        <dbReference type="ChEBI" id="CHEBI:57287"/>
        <dbReference type="ChEBI" id="CHEBI:58343"/>
        <dbReference type="ChEBI" id="CHEBI:64479"/>
    </reaction>
</comment>
<dbReference type="PANTHER" id="PTHR38096">
    <property type="entry name" value="ENTEROBACTIN SYNTHASE COMPONENT D"/>
    <property type="match status" value="1"/>
</dbReference>
<evidence type="ECO:0000256" key="5">
    <source>
        <dbReference type="ARBA" id="ARBA00019087"/>
    </source>
</evidence>
<protein>
    <recommendedName>
        <fullName evidence="5">Enterobactin synthase component D</fullName>
    </recommendedName>
    <alternativeName>
        <fullName evidence="8">4'-phosphopantetheinyl transferase EntD</fullName>
    </alternativeName>
    <alternativeName>
        <fullName evidence="9">Enterochelin synthase D</fullName>
    </alternativeName>
</protein>
<dbReference type="PANTHER" id="PTHR38096:SF1">
    <property type="entry name" value="ENTEROBACTIN SYNTHASE COMPONENT D"/>
    <property type="match status" value="1"/>
</dbReference>
<organism evidence="16 17">
    <name type="scientific">Gynuella sunshinyii YC6258</name>
    <dbReference type="NCBI Taxonomy" id="1445510"/>
    <lineage>
        <taxon>Bacteria</taxon>
        <taxon>Pseudomonadati</taxon>
        <taxon>Pseudomonadota</taxon>
        <taxon>Gammaproteobacteria</taxon>
        <taxon>Oceanospirillales</taxon>
        <taxon>Saccharospirillaceae</taxon>
        <taxon>Gynuella</taxon>
    </lineage>
</organism>
<evidence type="ECO:0000256" key="3">
    <source>
        <dbReference type="ARBA" id="ARBA00008342"/>
    </source>
</evidence>
<dbReference type="InterPro" id="IPR003542">
    <property type="entry name" value="Enbac_synth_compD-like"/>
</dbReference>
<dbReference type="RefSeq" id="WP_052830079.1">
    <property type="nucleotide sequence ID" value="NZ_CP007142.1"/>
</dbReference>
<gene>
    <name evidence="16" type="ORF">YC6258_01220</name>
</gene>
<dbReference type="GO" id="GO:0005886">
    <property type="term" value="C:plasma membrane"/>
    <property type="evidence" value="ECO:0007669"/>
    <property type="project" value="TreeGrafter"/>
</dbReference>
<evidence type="ECO:0000256" key="13">
    <source>
        <dbReference type="PIRSR" id="PIRSR603542-2"/>
    </source>
</evidence>
<dbReference type="OrthoDB" id="8210607at2"/>
<dbReference type="STRING" id="1445510.YC6258_01220"/>
<dbReference type="GO" id="GO:0009366">
    <property type="term" value="C:enterobactin synthetase complex"/>
    <property type="evidence" value="ECO:0007669"/>
    <property type="project" value="InterPro"/>
</dbReference>
<dbReference type="KEGG" id="gsn:YC6258_01220"/>
<comment type="catalytic activity">
    <reaction evidence="11">
        <text>apo-[peptidyl-carrier protein] + CoA = holo-[peptidyl-carrier protein] + adenosine 3',5'-bisphosphate + H(+)</text>
        <dbReference type="Rhea" id="RHEA:46228"/>
        <dbReference type="Rhea" id="RHEA-COMP:11479"/>
        <dbReference type="Rhea" id="RHEA-COMP:11480"/>
        <dbReference type="ChEBI" id="CHEBI:15378"/>
        <dbReference type="ChEBI" id="CHEBI:29999"/>
        <dbReference type="ChEBI" id="CHEBI:57287"/>
        <dbReference type="ChEBI" id="CHEBI:58343"/>
        <dbReference type="ChEBI" id="CHEBI:64479"/>
    </reaction>
</comment>
<proteinExistence type="inferred from homology"/>
<evidence type="ECO:0000259" key="15">
    <source>
        <dbReference type="Pfam" id="PF17837"/>
    </source>
</evidence>
<dbReference type="InterPro" id="IPR037143">
    <property type="entry name" value="4-PPantetheinyl_Trfase_dom_sf"/>
</dbReference>
<comment type="cofactor">
    <cofactor evidence="13">
        <name>Mg(2+)</name>
        <dbReference type="ChEBI" id="CHEBI:18420"/>
    </cofactor>
</comment>
<feature type="domain" description="4'-phosphopantetheinyl transferase N-terminal" evidence="15">
    <location>
        <begin position="57"/>
        <end position="116"/>
    </location>
</feature>
<feature type="binding site" evidence="12">
    <location>
        <begin position="105"/>
        <end position="106"/>
    </location>
    <ligand>
        <name>CoA</name>
        <dbReference type="ChEBI" id="CHEBI:57287"/>
    </ligand>
</feature>
<evidence type="ECO:0000256" key="9">
    <source>
        <dbReference type="ARBA" id="ARBA00031996"/>
    </source>
</evidence>
<evidence type="ECO:0000256" key="12">
    <source>
        <dbReference type="PIRSR" id="PIRSR603542-1"/>
    </source>
</evidence>
<dbReference type="GO" id="GO:0009239">
    <property type="term" value="P:enterobactin biosynthetic process"/>
    <property type="evidence" value="ECO:0007669"/>
    <property type="project" value="UniProtKB-UniPathway"/>
</dbReference>
<dbReference type="GO" id="GO:0000287">
    <property type="term" value="F:magnesium ion binding"/>
    <property type="evidence" value="ECO:0007669"/>
    <property type="project" value="InterPro"/>
</dbReference>
<dbReference type="AlphaFoldDB" id="A0A0C5VIV1"/>
<evidence type="ECO:0000256" key="8">
    <source>
        <dbReference type="ARBA" id="ARBA00029894"/>
    </source>
</evidence>
<dbReference type="Pfam" id="PF17837">
    <property type="entry name" value="4PPT_N"/>
    <property type="match status" value="1"/>
</dbReference>
<keyword evidence="7" id="KW-0259">Enterobactin biosynthesis</keyword>